<evidence type="ECO:0000313" key="4">
    <source>
        <dbReference type="Proteomes" id="UP000190816"/>
    </source>
</evidence>
<dbReference type="EMBL" id="MAIC01000013">
    <property type="protein sequence ID" value="OPB75981.1"/>
    <property type="molecule type" value="Genomic_DNA"/>
</dbReference>
<organism evidence="1 4">
    <name type="scientific">Elizabethkingia ursingii</name>
    <dbReference type="NCBI Taxonomy" id="1756150"/>
    <lineage>
        <taxon>Bacteria</taxon>
        <taxon>Pseudomonadati</taxon>
        <taxon>Bacteroidota</taxon>
        <taxon>Flavobacteriia</taxon>
        <taxon>Flavobacteriales</taxon>
        <taxon>Weeksellaceae</taxon>
        <taxon>Elizabethkingia</taxon>
    </lineage>
</organism>
<dbReference type="EMBL" id="MBDS01000019">
    <property type="protein sequence ID" value="OPB84648.1"/>
    <property type="molecule type" value="Genomic_DNA"/>
</dbReference>
<dbReference type="RefSeq" id="WP_078404243.1">
    <property type="nucleotide sequence ID" value="NZ_CP016377.1"/>
</dbReference>
<sequence>MENKLIPMTTFVMEIENGTSLQGSKLKKIVAYAEFLKKPLALWMFVPCDEGNIIEYDLIQDKKCYGLNCTCFDKESNCDFKKWYKAKSRVLFEGFDINGAEIFNKALNISIYLDTYEYVEHHDNGYGGGNLTGINIEAIANAHLKITLTETAIKSIYES</sequence>
<dbReference type="Proteomes" id="UP000190016">
    <property type="component" value="Unassembled WGS sequence"/>
</dbReference>
<reference evidence="1 4" key="1">
    <citation type="submission" date="2016-06" db="EMBL/GenBank/DDBJ databases">
        <authorList>
            <person name="Nicholson A.C."/>
        </authorList>
    </citation>
    <scope>NUCLEOTIDE SEQUENCE [LARGE SCALE GENOMIC DNA]</scope>
    <source>
        <strain evidence="1 4">G4123</strain>
    </source>
</reference>
<keyword evidence="3" id="KW-1185">Reference proteome</keyword>
<evidence type="ECO:0000313" key="3">
    <source>
        <dbReference type="Proteomes" id="UP000190016"/>
    </source>
</evidence>
<name>A0AAJ3TPS8_9FLAO</name>
<reference evidence="2 3" key="2">
    <citation type="submission" date="2016-07" db="EMBL/GenBank/DDBJ databases">
        <title>Revisiting the Taxonomy of the Elizabethkingia Genus based on Whole-Genome Sequencing, Optical Mapping, and MALDI-TOF.</title>
        <authorList>
            <person name="Nicholson A.C."/>
        </authorList>
    </citation>
    <scope>NUCLEOTIDE SEQUENCE [LARGE SCALE GENOMIC DNA]</scope>
    <source>
        <strain evidence="2 3">C1558</strain>
    </source>
</reference>
<evidence type="ECO:0000313" key="2">
    <source>
        <dbReference type="EMBL" id="OPB84648.1"/>
    </source>
</evidence>
<dbReference type="Proteomes" id="UP000190816">
    <property type="component" value="Unassembled WGS sequence"/>
</dbReference>
<dbReference type="AlphaFoldDB" id="A0AAJ3TPS8"/>
<dbReference type="KEGG" id="ego:BBD34_14875"/>
<comment type="caution">
    <text evidence="1">The sequence shown here is derived from an EMBL/GenBank/DDBJ whole genome shotgun (WGS) entry which is preliminary data.</text>
</comment>
<proteinExistence type="predicted"/>
<protein>
    <submittedName>
        <fullName evidence="1">Uncharacterized protein</fullName>
    </submittedName>
</protein>
<gene>
    <name evidence="1" type="ORF">BAY32_04245</name>
    <name evidence="2" type="ORF">BB021_14925</name>
</gene>
<accession>A0AAJ3TPS8</accession>
<evidence type="ECO:0000313" key="1">
    <source>
        <dbReference type="EMBL" id="OPB75981.1"/>
    </source>
</evidence>